<keyword evidence="3" id="KW-0732">Signal</keyword>
<name>A0A940SSL5_9ENTE</name>
<reference evidence="5" key="1">
    <citation type="submission" date="2020-12" db="EMBL/GenBank/DDBJ databases">
        <title>Vagococcus allomyrinae sp. nov. and Enterococcus lavae sp. nov., isolated from the larvae of Allomyrina dichotoma.</title>
        <authorList>
            <person name="Lee S.D."/>
        </authorList>
    </citation>
    <scope>NUCLEOTIDE SEQUENCE</scope>
    <source>
        <strain evidence="5">BWB3-3</strain>
    </source>
</reference>
<gene>
    <name evidence="5" type="ORF">I6N95_13780</name>
</gene>
<evidence type="ECO:0000256" key="1">
    <source>
        <dbReference type="SAM" id="MobiDB-lite"/>
    </source>
</evidence>
<organism evidence="5 6">
    <name type="scientific">Vagococcus allomyrinae</name>
    <dbReference type="NCBI Taxonomy" id="2794353"/>
    <lineage>
        <taxon>Bacteria</taxon>
        <taxon>Bacillati</taxon>
        <taxon>Bacillota</taxon>
        <taxon>Bacilli</taxon>
        <taxon>Lactobacillales</taxon>
        <taxon>Enterococcaceae</taxon>
        <taxon>Vagococcus</taxon>
    </lineage>
</organism>
<feature type="region of interest" description="Disordered" evidence="1">
    <location>
        <begin position="234"/>
        <end position="261"/>
    </location>
</feature>
<proteinExistence type="predicted"/>
<dbReference type="Pfam" id="PF04536">
    <property type="entry name" value="TPM_phosphatase"/>
    <property type="match status" value="1"/>
</dbReference>
<dbReference type="AlphaFoldDB" id="A0A940SSL5"/>
<dbReference type="RefSeq" id="WP_209528943.1">
    <property type="nucleotide sequence ID" value="NZ_JAEEGA010000008.1"/>
</dbReference>
<keyword evidence="2" id="KW-1133">Transmembrane helix</keyword>
<feature type="chain" id="PRO_5037046141" evidence="3">
    <location>
        <begin position="28"/>
        <end position="261"/>
    </location>
</feature>
<evidence type="ECO:0000313" key="6">
    <source>
        <dbReference type="Proteomes" id="UP000674938"/>
    </source>
</evidence>
<feature type="transmembrane region" description="Helical" evidence="2">
    <location>
        <begin position="179"/>
        <end position="200"/>
    </location>
</feature>
<evidence type="ECO:0000256" key="3">
    <source>
        <dbReference type="SAM" id="SignalP"/>
    </source>
</evidence>
<comment type="caution">
    <text evidence="5">The sequence shown here is derived from an EMBL/GenBank/DDBJ whole genome shotgun (WGS) entry which is preliminary data.</text>
</comment>
<dbReference type="Proteomes" id="UP000674938">
    <property type="component" value="Unassembled WGS sequence"/>
</dbReference>
<keyword evidence="6" id="KW-1185">Reference proteome</keyword>
<protein>
    <submittedName>
        <fullName evidence="5">TPM domain-containing protein</fullName>
    </submittedName>
</protein>
<dbReference type="EMBL" id="JAEEGA010000008">
    <property type="protein sequence ID" value="MBP1042087.1"/>
    <property type="molecule type" value="Genomic_DNA"/>
</dbReference>
<keyword evidence="2" id="KW-0812">Transmembrane</keyword>
<sequence length="261" mass="28478">MKQLLNSFLGPLAILFFLVLSSQPVQASETIFDQAGLFSESQKADIADKIALFKENTGMDGAVVTTNDAGGKTAQAYADDFYDDHQFGVGADRSGFLFLIDMDNRTYYISTMGKMKELLSESRIEKMLDHAEDDMVNGDYHLAALSILTDAIKYSDRYQYDSATGHFKRIRKLTPLKTMIAVIAAVIAGIASYSSIYGTYNLKRSTYKYSYREKGQLNLTQKDDQLIDTFTTTRRIPKPTNSGGGGGGGGGGGHGGGGRSF</sequence>
<evidence type="ECO:0000259" key="4">
    <source>
        <dbReference type="Pfam" id="PF04536"/>
    </source>
</evidence>
<feature type="signal peptide" evidence="3">
    <location>
        <begin position="1"/>
        <end position="27"/>
    </location>
</feature>
<dbReference type="Gene3D" id="3.10.310.50">
    <property type="match status" value="1"/>
</dbReference>
<evidence type="ECO:0000313" key="5">
    <source>
        <dbReference type="EMBL" id="MBP1042087.1"/>
    </source>
</evidence>
<feature type="compositionally biased region" description="Gly residues" evidence="1">
    <location>
        <begin position="242"/>
        <end position="261"/>
    </location>
</feature>
<dbReference type="InterPro" id="IPR007621">
    <property type="entry name" value="TPM_dom"/>
</dbReference>
<feature type="domain" description="TPM" evidence="4">
    <location>
        <begin position="31"/>
        <end position="153"/>
    </location>
</feature>
<dbReference type="PANTHER" id="PTHR30373">
    <property type="entry name" value="UPF0603 PROTEIN YGCG"/>
    <property type="match status" value="1"/>
</dbReference>
<dbReference type="PANTHER" id="PTHR30373:SF2">
    <property type="entry name" value="UPF0603 PROTEIN YGCG"/>
    <property type="match status" value="1"/>
</dbReference>
<evidence type="ECO:0000256" key="2">
    <source>
        <dbReference type="SAM" id="Phobius"/>
    </source>
</evidence>
<accession>A0A940SSL5</accession>
<keyword evidence="2" id="KW-0472">Membrane</keyword>